<gene>
    <name evidence="1" type="ORF">A4H97_30650</name>
</gene>
<dbReference type="EMBL" id="LVXG01000021">
    <property type="protein sequence ID" value="OQP47872.1"/>
    <property type="molecule type" value="Genomic_DNA"/>
</dbReference>
<accession>A0A1V9EPB3</accession>
<dbReference type="STRING" id="354355.SAMN05660816_06715"/>
<keyword evidence="2" id="KW-1185">Reference proteome</keyword>
<sequence length="478" mass="50651">MKHFLFLLVFVFAIQVLNAQYVYTIKADSVKITNSCDAAELIIENHTQTVPGFLFNKGRGRTEFRKVFQNLTDNTFLIGSDTMKLSNVWMQGGNRFGATGLLGTNDNYPLTFIQNGVEKGRIDTGGNWLFNTVENNSYPFQFKGNIWHSGILYQEKNVFIAPFEPGEEDARIIIGGNNVVGSRSIGIGDGVQVDGTGLTALGIGLGNTVVRGIGIFGSTTEGIAIGHNSYAHKGAVVLGSASTSTAWDQFVCGGPDRDWDANSDGMYKHISEVYFGSGVQRSNTSGPGVSYSINGSGAYGANYRGGDITITGGKGTGTGTPGSIIFSTPQVSSSGTTLQTLSERARIDSNGNFGIGTSTPSTTLDVHGTGHFDNVVTSSGHRSAVRNITANTTISDTDEYVFVNAASTATVNVTLPPTTGRDGQTYTIKRIDDNISNAVTITSASSQSVDGINPYPLAGKKYITIVANSGTWIVVSQN</sequence>
<name>A0A1V9EPB3_9BACT</name>
<evidence type="ECO:0000313" key="2">
    <source>
        <dbReference type="Proteomes" id="UP000192610"/>
    </source>
</evidence>
<evidence type="ECO:0000313" key="1">
    <source>
        <dbReference type="EMBL" id="OQP47872.1"/>
    </source>
</evidence>
<comment type="caution">
    <text evidence="1">The sequence shown here is derived from an EMBL/GenBank/DDBJ whole genome shotgun (WGS) entry which is preliminary data.</text>
</comment>
<dbReference type="OrthoDB" id="681101at2"/>
<protein>
    <submittedName>
        <fullName evidence="1">Uncharacterized protein</fullName>
    </submittedName>
</protein>
<dbReference type="RefSeq" id="WP_081200735.1">
    <property type="nucleotide sequence ID" value="NZ_FOCZ01000024.1"/>
</dbReference>
<reference evidence="2" key="1">
    <citation type="submission" date="2016-04" db="EMBL/GenBank/DDBJ databases">
        <authorList>
            <person name="Chen L."/>
            <person name="Zhuang W."/>
            <person name="Wang G."/>
        </authorList>
    </citation>
    <scope>NUCLEOTIDE SEQUENCE [LARGE SCALE GENOMIC DNA]</scope>
    <source>
        <strain evidence="2">17621</strain>
    </source>
</reference>
<organism evidence="1 2">
    <name type="scientific">Niastella yeongjuensis</name>
    <dbReference type="NCBI Taxonomy" id="354355"/>
    <lineage>
        <taxon>Bacteria</taxon>
        <taxon>Pseudomonadati</taxon>
        <taxon>Bacteroidota</taxon>
        <taxon>Chitinophagia</taxon>
        <taxon>Chitinophagales</taxon>
        <taxon>Chitinophagaceae</taxon>
        <taxon>Niastella</taxon>
    </lineage>
</organism>
<proteinExistence type="predicted"/>
<dbReference type="Proteomes" id="UP000192610">
    <property type="component" value="Unassembled WGS sequence"/>
</dbReference>
<dbReference type="AlphaFoldDB" id="A0A1V9EPB3"/>